<dbReference type="KEGG" id="ome:OLMES_2106"/>
<accession>A0A1Y0I7L0</accession>
<evidence type="ECO:0000256" key="1">
    <source>
        <dbReference type="PROSITE-ProRule" id="PRU00339"/>
    </source>
</evidence>
<name>A0A1Y0I7L0_9GAMM</name>
<gene>
    <name evidence="2" type="ORF">OLMES_2106</name>
</gene>
<keyword evidence="3" id="KW-1185">Reference proteome</keyword>
<dbReference type="AlphaFoldDB" id="A0A1Y0I7L0"/>
<dbReference type="Gene3D" id="1.25.40.10">
    <property type="entry name" value="Tetratricopeptide repeat domain"/>
    <property type="match status" value="1"/>
</dbReference>
<reference evidence="2 3" key="1">
    <citation type="submission" date="2017-05" db="EMBL/GenBank/DDBJ databases">
        <title>Genomic insights into alkan degradation activity of Oleiphilus messinensis.</title>
        <authorList>
            <person name="Kozyavkin S.A."/>
            <person name="Slesarev A.I."/>
            <person name="Golyshin P.N."/>
            <person name="Korzhenkov A."/>
            <person name="Golyshina O.N."/>
            <person name="Toshchakov S.V."/>
        </authorList>
    </citation>
    <scope>NUCLEOTIDE SEQUENCE [LARGE SCALE GENOMIC DNA]</scope>
    <source>
        <strain evidence="2 3">ME102</strain>
    </source>
</reference>
<dbReference type="Proteomes" id="UP000196027">
    <property type="component" value="Chromosome"/>
</dbReference>
<dbReference type="InterPro" id="IPR019734">
    <property type="entry name" value="TPR_rpt"/>
</dbReference>
<dbReference type="Pfam" id="PF13414">
    <property type="entry name" value="TPR_11"/>
    <property type="match status" value="1"/>
</dbReference>
<dbReference type="PROSITE" id="PS50005">
    <property type="entry name" value="TPR"/>
    <property type="match status" value="1"/>
</dbReference>
<evidence type="ECO:0000313" key="2">
    <source>
        <dbReference type="EMBL" id="ARU56179.1"/>
    </source>
</evidence>
<sequence length="203" mass="23106">MISIAALGLQASGSVARDNVNCGNLIEDAAGYGPFDYTDPAHNTVDLTRVEKHHFTSDVRLLIRGSTNELPHRDLDYTLRKFPNHHLALDSMARLQRDDGGKLKADIYTTDCYFKRATRFSPSDDIVWLIWGIHLHKSGQFSEAEEKYKTAIRVNPENSQSYYNLGLLYVDMGQKEKAQAAADDAYRLRYPQQGLKRRIARMK</sequence>
<dbReference type="EMBL" id="CP021425">
    <property type="protein sequence ID" value="ARU56179.1"/>
    <property type="molecule type" value="Genomic_DNA"/>
</dbReference>
<evidence type="ECO:0000313" key="3">
    <source>
        <dbReference type="Proteomes" id="UP000196027"/>
    </source>
</evidence>
<keyword evidence="1" id="KW-0802">TPR repeat</keyword>
<feature type="repeat" description="TPR" evidence="1">
    <location>
        <begin position="125"/>
        <end position="158"/>
    </location>
</feature>
<organism evidence="2 3">
    <name type="scientific">Oleiphilus messinensis</name>
    <dbReference type="NCBI Taxonomy" id="141451"/>
    <lineage>
        <taxon>Bacteria</taxon>
        <taxon>Pseudomonadati</taxon>
        <taxon>Pseudomonadota</taxon>
        <taxon>Gammaproteobacteria</taxon>
        <taxon>Oceanospirillales</taxon>
        <taxon>Oleiphilaceae</taxon>
        <taxon>Oleiphilus</taxon>
    </lineage>
</organism>
<dbReference type="SUPFAM" id="SSF48452">
    <property type="entry name" value="TPR-like"/>
    <property type="match status" value="1"/>
</dbReference>
<dbReference type="SMART" id="SM00028">
    <property type="entry name" value="TPR"/>
    <property type="match status" value="2"/>
</dbReference>
<proteinExistence type="predicted"/>
<protein>
    <submittedName>
        <fullName evidence="2">TPR repeat protein</fullName>
    </submittedName>
</protein>
<dbReference type="InterPro" id="IPR011990">
    <property type="entry name" value="TPR-like_helical_dom_sf"/>
</dbReference>